<dbReference type="PROSITE" id="PS50928">
    <property type="entry name" value="ABC_TM1"/>
    <property type="match status" value="1"/>
</dbReference>
<evidence type="ECO:0000256" key="2">
    <source>
        <dbReference type="ARBA" id="ARBA00022448"/>
    </source>
</evidence>
<keyword evidence="10" id="KW-1185">Reference proteome</keyword>
<reference evidence="9" key="1">
    <citation type="submission" date="2021-03" db="EMBL/GenBank/DDBJ databases">
        <title>Bacillus suaedae sp. nov., isolated from Suaeda aralocaspica.</title>
        <authorList>
            <person name="Lei R.F.R."/>
        </authorList>
    </citation>
    <scope>NUCLEOTIDE SEQUENCE</scope>
    <source>
        <strain evidence="9">YZJH907-2</strain>
    </source>
</reference>
<keyword evidence="6 7" id="KW-0472">Membrane</keyword>
<comment type="caution">
    <text evidence="9">The sequence shown here is derived from an EMBL/GenBank/DDBJ whole genome shotgun (WGS) entry which is preliminary data.</text>
</comment>
<dbReference type="PANTHER" id="PTHR43005:SF1">
    <property type="entry name" value="SPERMIDINE_PUTRESCINE TRANSPORT SYSTEM PERMEASE PROTEIN"/>
    <property type="match status" value="1"/>
</dbReference>
<dbReference type="AlphaFoldDB" id="A0A941AT60"/>
<dbReference type="PANTHER" id="PTHR43005">
    <property type="entry name" value="BLR7065 PROTEIN"/>
    <property type="match status" value="1"/>
</dbReference>
<organism evidence="9 10">
    <name type="scientific">Halalkalibacter suaedae</name>
    <dbReference type="NCBI Taxonomy" id="2822140"/>
    <lineage>
        <taxon>Bacteria</taxon>
        <taxon>Bacillati</taxon>
        <taxon>Bacillota</taxon>
        <taxon>Bacilli</taxon>
        <taxon>Bacillales</taxon>
        <taxon>Bacillaceae</taxon>
        <taxon>Halalkalibacter</taxon>
    </lineage>
</organism>
<dbReference type="GO" id="GO:0005886">
    <property type="term" value="C:plasma membrane"/>
    <property type="evidence" value="ECO:0007669"/>
    <property type="project" value="UniProtKB-SubCell"/>
</dbReference>
<evidence type="ECO:0000256" key="6">
    <source>
        <dbReference type="ARBA" id="ARBA00023136"/>
    </source>
</evidence>
<keyword evidence="2 7" id="KW-0813">Transport</keyword>
<feature type="transmembrane region" description="Helical" evidence="7">
    <location>
        <begin position="261"/>
        <end position="282"/>
    </location>
</feature>
<comment type="subcellular location">
    <subcellularLocation>
        <location evidence="1 7">Cell membrane</location>
        <topology evidence="1 7">Multi-pass membrane protein</topology>
    </subcellularLocation>
</comment>
<keyword evidence="3" id="KW-1003">Cell membrane</keyword>
<dbReference type="CDD" id="cd06261">
    <property type="entry name" value="TM_PBP2"/>
    <property type="match status" value="1"/>
</dbReference>
<dbReference type="GO" id="GO:0055085">
    <property type="term" value="P:transmembrane transport"/>
    <property type="evidence" value="ECO:0007669"/>
    <property type="project" value="InterPro"/>
</dbReference>
<feature type="transmembrane region" description="Helical" evidence="7">
    <location>
        <begin position="213"/>
        <end position="233"/>
    </location>
</feature>
<dbReference type="EMBL" id="JAGKSQ010000003">
    <property type="protein sequence ID" value="MBP3950969.1"/>
    <property type="molecule type" value="Genomic_DNA"/>
</dbReference>
<dbReference type="Proteomes" id="UP000678228">
    <property type="component" value="Unassembled WGS sequence"/>
</dbReference>
<dbReference type="SUPFAM" id="SSF161098">
    <property type="entry name" value="MetI-like"/>
    <property type="match status" value="1"/>
</dbReference>
<evidence type="ECO:0000256" key="7">
    <source>
        <dbReference type="RuleBase" id="RU363032"/>
    </source>
</evidence>
<keyword evidence="4 7" id="KW-0812">Transmembrane</keyword>
<protein>
    <submittedName>
        <fullName evidence="9">Sugar ABC transporter permease</fullName>
    </submittedName>
</protein>
<evidence type="ECO:0000313" key="10">
    <source>
        <dbReference type="Proteomes" id="UP000678228"/>
    </source>
</evidence>
<accession>A0A941AT60</accession>
<evidence type="ECO:0000256" key="4">
    <source>
        <dbReference type="ARBA" id="ARBA00022692"/>
    </source>
</evidence>
<feature type="transmembrane region" description="Helical" evidence="7">
    <location>
        <begin position="102"/>
        <end position="125"/>
    </location>
</feature>
<keyword evidence="5 7" id="KW-1133">Transmembrane helix</keyword>
<dbReference type="InterPro" id="IPR035906">
    <property type="entry name" value="MetI-like_sf"/>
</dbReference>
<name>A0A941AT60_9BACI</name>
<evidence type="ECO:0000256" key="3">
    <source>
        <dbReference type="ARBA" id="ARBA00022475"/>
    </source>
</evidence>
<dbReference type="Pfam" id="PF00528">
    <property type="entry name" value="BPD_transp_1"/>
    <property type="match status" value="1"/>
</dbReference>
<gene>
    <name evidence="9" type="ORF">J7W16_07465</name>
</gene>
<evidence type="ECO:0000256" key="5">
    <source>
        <dbReference type="ARBA" id="ARBA00022989"/>
    </source>
</evidence>
<evidence type="ECO:0000259" key="8">
    <source>
        <dbReference type="PROSITE" id="PS50928"/>
    </source>
</evidence>
<proteinExistence type="inferred from homology"/>
<feature type="transmembrane region" description="Helical" evidence="7">
    <location>
        <begin position="7"/>
        <end position="29"/>
    </location>
</feature>
<comment type="similarity">
    <text evidence="7">Belongs to the binding-protein-dependent transport system permease family.</text>
</comment>
<sequence>MKKGKNLAGFLFIFPALFVLLCIVLYPLLHTLWLSLQNKVLIAPNQDEFVGFNQYIEVFQSADLLHALWITIIFTLTSVAMKLVLGMIGALLLQVKSKATKIYWSIFMIPWLIPSVVAALIWRWILHDQYGILNQVLLNFNLIDTKVAWLSDSILALISVILVDVWVGLPFMIIVCLAGLNTIPKEWYEAAMVDGASFLQRFRYITLPGMKPILLVIGILSLIGTFNSFNIIYTLTGGGPVNATTTLVIHIYQMAFTNYDFGMASTLSALTLLIIFILISLYRKALDKEGDLL</sequence>
<feature type="domain" description="ABC transmembrane type-1" evidence="8">
    <location>
        <begin position="68"/>
        <end position="282"/>
    </location>
</feature>
<dbReference type="Gene3D" id="1.10.3720.10">
    <property type="entry name" value="MetI-like"/>
    <property type="match status" value="1"/>
</dbReference>
<feature type="transmembrane region" description="Helical" evidence="7">
    <location>
        <begin position="67"/>
        <end position="93"/>
    </location>
</feature>
<dbReference type="RefSeq" id="WP_210596680.1">
    <property type="nucleotide sequence ID" value="NZ_JAGKSQ010000003.1"/>
</dbReference>
<feature type="transmembrane region" description="Helical" evidence="7">
    <location>
        <begin position="154"/>
        <end position="180"/>
    </location>
</feature>
<dbReference type="InterPro" id="IPR000515">
    <property type="entry name" value="MetI-like"/>
</dbReference>
<evidence type="ECO:0000313" key="9">
    <source>
        <dbReference type="EMBL" id="MBP3950969.1"/>
    </source>
</evidence>
<evidence type="ECO:0000256" key="1">
    <source>
        <dbReference type="ARBA" id="ARBA00004651"/>
    </source>
</evidence>